<dbReference type="EMBL" id="JAKOGI010000306">
    <property type="protein sequence ID" value="KAJ8437317.1"/>
    <property type="molecule type" value="Genomic_DNA"/>
</dbReference>
<keyword evidence="2" id="KW-1185">Reference proteome</keyword>
<proteinExistence type="predicted"/>
<protein>
    <submittedName>
        <fullName evidence="1">Uncharacterized protein</fullName>
    </submittedName>
</protein>
<name>A0A9Q1K625_9CARY</name>
<dbReference type="Proteomes" id="UP001153076">
    <property type="component" value="Unassembled WGS sequence"/>
</dbReference>
<dbReference type="AlphaFoldDB" id="A0A9Q1K625"/>
<comment type="caution">
    <text evidence="1">The sequence shown here is derived from an EMBL/GenBank/DDBJ whole genome shotgun (WGS) entry which is preliminary data.</text>
</comment>
<evidence type="ECO:0000313" key="2">
    <source>
        <dbReference type="Proteomes" id="UP001153076"/>
    </source>
</evidence>
<sequence>MKVVFHSRHAIGKMSFSLVMVALGSHLIRNDQNVPSDLEEHIGDGDEVIRMFPMALLFIPSVESRSHPRSVHANFERIEVKVEIQVTTVAKGKITSLGRNALIVLHMRGEARAQPQPSIYHQVLTKLRNILDCNKGTRFHFQSDGNILSLLLYALEESSSQQALSPHKRLPKMIGGESGAKFMYRDVEIRSPHSPSSINKCHNQVLHALLKLSIDIVRTYQIEHQIHPEITKKSGFFWLFFVVLWLRSMKCI</sequence>
<evidence type="ECO:0000313" key="1">
    <source>
        <dbReference type="EMBL" id="KAJ8437317.1"/>
    </source>
</evidence>
<accession>A0A9Q1K625</accession>
<organism evidence="1 2">
    <name type="scientific">Carnegiea gigantea</name>
    <dbReference type="NCBI Taxonomy" id="171969"/>
    <lineage>
        <taxon>Eukaryota</taxon>
        <taxon>Viridiplantae</taxon>
        <taxon>Streptophyta</taxon>
        <taxon>Embryophyta</taxon>
        <taxon>Tracheophyta</taxon>
        <taxon>Spermatophyta</taxon>
        <taxon>Magnoliopsida</taxon>
        <taxon>eudicotyledons</taxon>
        <taxon>Gunneridae</taxon>
        <taxon>Pentapetalae</taxon>
        <taxon>Caryophyllales</taxon>
        <taxon>Cactineae</taxon>
        <taxon>Cactaceae</taxon>
        <taxon>Cactoideae</taxon>
        <taxon>Echinocereeae</taxon>
        <taxon>Carnegiea</taxon>
    </lineage>
</organism>
<reference evidence="1" key="1">
    <citation type="submission" date="2022-04" db="EMBL/GenBank/DDBJ databases">
        <title>Carnegiea gigantea Genome sequencing and assembly v2.</title>
        <authorList>
            <person name="Copetti D."/>
            <person name="Sanderson M.J."/>
            <person name="Burquez A."/>
            <person name="Wojciechowski M.F."/>
        </authorList>
    </citation>
    <scope>NUCLEOTIDE SEQUENCE</scope>
    <source>
        <strain evidence="1">SGP5-SGP5p</strain>
        <tissue evidence="1">Aerial part</tissue>
    </source>
</reference>
<gene>
    <name evidence="1" type="ORF">Cgig2_015048</name>
</gene>